<keyword evidence="3" id="KW-1185">Reference proteome</keyword>
<dbReference type="SUPFAM" id="SSF50475">
    <property type="entry name" value="FMN-binding split barrel"/>
    <property type="match status" value="1"/>
</dbReference>
<name>A0ABU8PZ62_9GAMM</name>
<dbReference type="RefSeq" id="WP_180823988.1">
    <property type="nucleotide sequence ID" value="NZ_JACAWY010000002.1"/>
</dbReference>
<evidence type="ECO:0000259" key="1">
    <source>
        <dbReference type="Pfam" id="PF12766"/>
    </source>
</evidence>
<dbReference type="EMBL" id="JBBGZW010000002">
    <property type="protein sequence ID" value="MEJ5047782.1"/>
    <property type="molecule type" value="Genomic_DNA"/>
</dbReference>
<protein>
    <submittedName>
        <fullName evidence="2">Pyridoxamine 5'-phosphate oxidase family protein</fullName>
    </submittedName>
</protein>
<accession>A0ABU8PZ62</accession>
<comment type="caution">
    <text evidence="2">The sequence shown here is derived from an EMBL/GenBank/DDBJ whole genome shotgun (WGS) entry which is preliminary data.</text>
</comment>
<dbReference type="Gene3D" id="2.30.110.10">
    <property type="entry name" value="Electron Transport, Fmn-binding Protein, Chain A"/>
    <property type="match status" value="1"/>
</dbReference>
<sequence>MSLPPEELDRDCWNKLASGADAPDAGFHFLTLASVDALGQPQARTLVLRRVDRLRRTLEFHTDMRSPKWQALAFNPQVTVLGYCDKTQLRLQGTITLHGAESERAEAAWQRLSPWTQQTYAGPTPGSDVDNEHNAAGGGKGNFGVLLFQASLLDWCRLARENNQRALLRYSASGSLASAQWINP</sequence>
<gene>
    <name evidence="2" type="ORF">WH298_21560</name>
</gene>
<feature type="domain" description="Pyridoxamine 5'-phosphate oxidase Alr4036 family FMN-binding" evidence="1">
    <location>
        <begin position="23"/>
        <end position="98"/>
    </location>
</feature>
<dbReference type="InterPro" id="IPR024624">
    <property type="entry name" value="Pyridox_Oxase_Alr4036_FMN-bd"/>
</dbReference>
<dbReference type="InterPro" id="IPR012349">
    <property type="entry name" value="Split_barrel_FMN-bd"/>
</dbReference>
<evidence type="ECO:0000313" key="2">
    <source>
        <dbReference type="EMBL" id="MEJ5047782.1"/>
    </source>
</evidence>
<reference evidence="2 3" key="1">
    <citation type="submission" date="2023-12" db="EMBL/GenBank/DDBJ databases">
        <title>Gut-associated functions are favored during microbiome assembly across C. elegans life.</title>
        <authorList>
            <person name="Zimmermann J."/>
        </authorList>
    </citation>
    <scope>NUCLEOTIDE SEQUENCE [LARGE SCALE GENOMIC DNA]</scope>
    <source>
        <strain evidence="2 3">BIGb0393</strain>
    </source>
</reference>
<dbReference type="Proteomes" id="UP001362100">
    <property type="component" value="Unassembled WGS sequence"/>
</dbReference>
<organism evidence="2 3">
    <name type="scientific">Pantoea nemavictus</name>
    <dbReference type="NCBI Taxonomy" id="2726955"/>
    <lineage>
        <taxon>Bacteria</taxon>
        <taxon>Pseudomonadati</taxon>
        <taxon>Pseudomonadota</taxon>
        <taxon>Gammaproteobacteria</taxon>
        <taxon>Enterobacterales</taxon>
        <taxon>Erwiniaceae</taxon>
        <taxon>Pantoea</taxon>
    </lineage>
</organism>
<evidence type="ECO:0000313" key="3">
    <source>
        <dbReference type="Proteomes" id="UP001362100"/>
    </source>
</evidence>
<proteinExistence type="predicted"/>
<dbReference type="Pfam" id="PF12766">
    <property type="entry name" value="Pyridox_oxase_2"/>
    <property type="match status" value="1"/>
</dbReference>